<comment type="caution">
    <text evidence="2">The sequence shown here is derived from an EMBL/GenBank/DDBJ whole genome shotgun (WGS) entry which is preliminary data.</text>
</comment>
<evidence type="ECO:0000313" key="2">
    <source>
        <dbReference type="EMBL" id="KAK2113220.1"/>
    </source>
</evidence>
<feature type="region of interest" description="Disordered" evidence="1">
    <location>
        <begin position="28"/>
        <end position="84"/>
    </location>
</feature>
<gene>
    <name evidence="2" type="ORF">P7K49_007486</name>
</gene>
<sequence>MNFLAHQNSPLVLPVELRIWGALASLQKRKPSSMGINKTCSAPRGRLGTLGRPDAAFEELPSGRGTHPDPSLQPGRRPRAPDAA</sequence>
<keyword evidence="3" id="KW-1185">Reference proteome</keyword>
<proteinExistence type="predicted"/>
<organism evidence="2 3">
    <name type="scientific">Saguinus oedipus</name>
    <name type="common">Cotton-top tamarin</name>
    <name type="synonym">Oedipomidas oedipus</name>
    <dbReference type="NCBI Taxonomy" id="9490"/>
    <lineage>
        <taxon>Eukaryota</taxon>
        <taxon>Metazoa</taxon>
        <taxon>Chordata</taxon>
        <taxon>Craniata</taxon>
        <taxon>Vertebrata</taxon>
        <taxon>Euteleostomi</taxon>
        <taxon>Mammalia</taxon>
        <taxon>Eutheria</taxon>
        <taxon>Euarchontoglires</taxon>
        <taxon>Primates</taxon>
        <taxon>Haplorrhini</taxon>
        <taxon>Platyrrhini</taxon>
        <taxon>Cebidae</taxon>
        <taxon>Callitrichinae</taxon>
        <taxon>Saguinus</taxon>
    </lineage>
</organism>
<dbReference type="Proteomes" id="UP001266305">
    <property type="component" value="Unassembled WGS sequence"/>
</dbReference>
<reference evidence="2 3" key="1">
    <citation type="submission" date="2023-05" db="EMBL/GenBank/DDBJ databases">
        <title>B98-5 Cell Line De Novo Hybrid Assembly: An Optical Mapping Approach.</title>
        <authorList>
            <person name="Kananen K."/>
            <person name="Auerbach J.A."/>
            <person name="Kautto E."/>
            <person name="Blachly J.S."/>
        </authorList>
    </citation>
    <scope>NUCLEOTIDE SEQUENCE [LARGE SCALE GENOMIC DNA]</scope>
    <source>
        <strain evidence="2">B95-8</strain>
        <tissue evidence="2">Cell line</tissue>
    </source>
</reference>
<name>A0ABQ9VVQ2_SAGOE</name>
<protein>
    <submittedName>
        <fullName evidence="2">Uncharacterized protein</fullName>
    </submittedName>
</protein>
<evidence type="ECO:0000313" key="3">
    <source>
        <dbReference type="Proteomes" id="UP001266305"/>
    </source>
</evidence>
<dbReference type="EMBL" id="JASSZA010000004">
    <property type="protein sequence ID" value="KAK2113220.1"/>
    <property type="molecule type" value="Genomic_DNA"/>
</dbReference>
<accession>A0ABQ9VVQ2</accession>
<evidence type="ECO:0000256" key="1">
    <source>
        <dbReference type="SAM" id="MobiDB-lite"/>
    </source>
</evidence>